<protein>
    <submittedName>
        <fullName evidence="1">Uncharacterized protein</fullName>
    </submittedName>
</protein>
<gene>
    <name evidence="1" type="ORF">METZ01_LOCUS483752</name>
</gene>
<organism evidence="1">
    <name type="scientific">marine metagenome</name>
    <dbReference type="NCBI Taxonomy" id="408172"/>
    <lineage>
        <taxon>unclassified sequences</taxon>
        <taxon>metagenomes</taxon>
        <taxon>ecological metagenomes</taxon>
    </lineage>
</organism>
<name>A0A383CH31_9ZZZZ</name>
<accession>A0A383CH31</accession>
<dbReference type="EMBL" id="UINC01208385">
    <property type="protein sequence ID" value="SVE30898.1"/>
    <property type="molecule type" value="Genomic_DNA"/>
</dbReference>
<proteinExistence type="predicted"/>
<feature type="non-terminal residue" evidence="1">
    <location>
        <position position="73"/>
    </location>
</feature>
<reference evidence="1" key="1">
    <citation type="submission" date="2018-05" db="EMBL/GenBank/DDBJ databases">
        <authorList>
            <person name="Lanie J.A."/>
            <person name="Ng W.-L."/>
            <person name="Kazmierczak K.M."/>
            <person name="Andrzejewski T.M."/>
            <person name="Davidsen T.M."/>
            <person name="Wayne K.J."/>
            <person name="Tettelin H."/>
            <person name="Glass J.I."/>
            <person name="Rusch D."/>
            <person name="Podicherti R."/>
            <person name="Tsui H.-C.T."/>
            <person name="Winkler M.E."/>
        </authorList>
    </citation>
    <scope>NUCLEOTIDE SEQUENCE</scope>
</reference>
<sequence length="73" mass="8336">MSHPYLIELPRLAKMITIALALAWLTTLGQSADLPPRSAQFLQRVEQLKAHIEQVDQRAEQLRAPEFPTGKDW</sequence>
<evidence type="ECO:0000313" key="1">
    <source>
        <dbReference type="EMBL" id="SVE30898.1"/>
    </source>
</evidence>
<dbReference type="AlphaFoldDB" id="A0A383CH31"/>